<reference evidence="1 2" key="1">
    <citation type="journal article" date="2017" name="Nat. Ecol. Evol.">
        <title>Scallop genome provides insights into evolution of bilaterian karyotype and development.</title>
        <authorList>
            <person name="Wang S."/>
            <person name="Zhang J."/>
            <person name="Jiao W."/>
            <person name="Li J."/>
            <person name="Xun X."/>
            <person name="Sun Y."/>
            <person name="Guo X."/>
            <person name="Huan P."/>
            <person name="Dong B."/>
            <person name="Zhang L."/>
            <person name="Hu X."/>
            <person name="Sun X."/>
            <person name="Wang J."/>
            <person name="Zhao C."/>
            <person name="Wang Y."/>
            <person name="Wang D."/>
            <person name="Huang X."/>
            <person name="Wang R."/>
            <person name="Lv J."/>
            <person name="Li Y."/>
            <person name="Zhang Z."/>
            <person name="Liu B."/>
            <person name="Lu W."/>
            <person name="Hui Y."/>
            <person name="Liang J."/>
            <person name="Zhou Z."/>
            <person name="Hou R."/>
            <person name="Li X."/>
            <person name="Liu Y."/>
            <person name="Li H."/>
            <person name="Ning X."/>
            <person name="Lin Y."/>
            <person name="Zhao L."/>
            <person name="Xing Q."/>
            <person name="Dou J."/>
            <person name="Li Y."/>
            <person name="Mao J."/>
            <person name="Guo H."/>
            <person name="Dou H."/>
            <person name="Li T."/>
            <person name="Mu C."/>
            <person name="Jiang W."/>
            <person name="Fu Q."/>
            <person name="Fu X."/>
            <person name="Miao Y."/>
            <person name="Liu J."/>
            <person name="Yu Q."/>
            <person name="Li R."/>
            <person name="Liao H."/>
            <person name="Li X."/>
            <person name="Kong Y."/>
            <person name="Jiang Z."/>
            <person name="Chourrout D."/>
            <person name="Li R."/>
            <person name="Bao Z."/>
        </authorList>
    </citation>
    <scope>NUCLEOTIDE SEQUENCE [LARGE SCALE GENOMIC DNA]</scope>
    <source>
        <strain evidence="1 2">PY_sf001</strain>
    </source>
</reference>
<name>A0A210QZ48_MIZYE</name>
<dbReference type="OrthoDB" id="6129702at2759"/>
<accession>A0A210QZ48</accession>
<sequence>MQQPTVSELHRYKIPKPPIVDVMVATFTLLGESKDNLKVWKGIQTLLRKLGLKSVISRVRQFPEKQAQYVDESTAMEVQDMIRVYDEDTVRLCSPAAGTFYVWVNNIVTDIIANGNTSYKGT</sequence>
<comment type="caution">
    <text evidence="1">The sequence shown here is derived from an EMBL/GenBank/DDBJ whole genome shotgun (WGS) entry which is preliminary data.</text>
</comment>
<dbReference type="Gene3D" id="1.20.920.20">
    <property type="match status" value="1"/>
</dbReference>
<evidence type="ECO:0000313" key="2">
    <source>
        <dbReference type="Proteomes" id="UP000242188"/>
    </source>
</evidence>
<gene>
    <name evidence="1" type="ORF">KP79_PYT15295</name>
</gene>
<organism evidence="1 2">
    <name type="scientific">Mizuhopecten yessoensis</name>
    <name type="common">Japanese scallop</name>
    <name type="synonym">Patinopecten yessoensis</name>
    <dbReference type="NCBI Taxonomy" id="6573"/>
    <lineage>
        <taxon>Eukaryota</taxon>
        <taxon>Metazoa</taxon>
        <taxon>Spiralia</taxon>
        <taxon>Lophotrochozoa</taxon>
        <taxon>Mollusca</taxon>
        <taxon>Bivalvia</taxon>
        <taxon>Autobranchia</taxon>
        <taxon>Pteriomorphia</taxon>
        <taxon>Pectinida</taxon>
        <taxon>Pectinoidea</taxon>
        <taxon>Pectinidae</taxon>
        <taxon>Mizuhopecten</taxon>
    </lineage>
</organism>
<dbReference type="AlphaFoldDB" id="A0A210QZ48"/>
<proteinExistence type="predicted"/>
<keyword evidence="2" id="KW-1185">Reference proteome</keyword>
<dbReference type="EMBL" id="NEDP02001165">
    <property type="protein sequence ID" value="OWF54026.1"/>
    <property type="molecule type" value="Genomic_DNA"/>
</dbReference>
<evidence type="ECO:0000313" key="1">
    <source>
        <dbReference type="EMBL" id="OWF54026.1"/>
    </source>
</evidence>
<protein>
    <submittedName>
        <fullName evidence="1">Uncharacterized protein</fullName>
    </submittedName>
</protein>
<dbReference type="Proteomes" id="UP000242188">
    <property type="component" value="Unassembled WGS sequence"/>
</dbReference>